<proteinExistence type="predicted"/>
<keyword evidence="1" id="KW-0732">Signal</keyword>
<feature type="chain" id="PRO_5032882652" evidence="1">
    <location>
        <begin position="16"/>
        <end position="291"/>
    </location>
</feature>
<sequence length="291" mass="33669">MMILVIFLLFWSFHSFKICIHGAETDLSMLTANQAEVWLKAVSEINNKNQEPRIEIIHLDHGIDIPLYDDRNNITYQNRHLFKQNINKKVNYYLFENQLNPSISSNTYDQCHGTLSSKHVQQDLAGIYVYAGNLTSYGLGIIIVEIIKSFQWFNGTQSYLFNSQTNLKNGTKLLLGFETIIYYNSNSDLILYNDKINDIIQHTNISIEKDNNNNLETFILMENLSCQRHERIVDDALRSLIFACTIQVTFKCPLQIGSTCWLENKKISNIHLNINSFAFISDRTITVRIDV</sequence>
<evidence type="ECO:0000313" key="3">
    <source>
        <dbReference type="Proteomes" id="UP000663864"/>
    </source>
</evidence>
<name>A0A813UP58_9BILA</name>
<accession>A0A813UP58</accession>
<dbReference type="AlphaFoldDB" id="A0A813UP58"/>
<feature type="signal peptide" evidence="1">
    <location>
        <begin position="1"/>
        <end position="15"/>
    </location>
</feature>
<reference evidence="2" key="1">
    <citation type="submission" date="2021-02" db="EMBL/GenBank/DDBJ databases">
        <authorList>
            <person name="Nowell W R."/>
        </authorList>
    </citation>
    <scope>NUCLEOTIDE SEQUENCE</scope>
</reference>
<gene>
    <name evidence="2" type="ORF">ZHD862_LOCUS3923</name>
</gene>
<dbReference type="Proteomes" id="UP000663864">
    <property type="component" value="Unassembled WGS sequence"/>
</dbReference>
<evidence type="ECO:0000313" key="2">
    <source>
        <dbReference type="EMBL" id="CAF0831894.1"/>
    </source>
</evidence>
<dbReference type="EMBL" id="CAJNOT010000089">
    <property type="protein sequence ID" value="CAF0831894.1"/>
    <property type="molecule type" value="Genomic_DNA"/>
</dbReference>
<evidence type="ECO:0000256" key="1">
    <source>
        <dbReference type="SAM" id="SignalP"/>
    </source>
</evidence>
<organism evidence="2 3">
    <name type="scientific">Rotaria sordida</name>
    <dbReference type="NCBI Taxonomy" id="392033"/>
    <lineage>
        <taxon>Eukaryota</taxon>
        <taxon>Metazoa</taxon>
        <taxon>Spiralia</taxon>
        <taxon>Gnathifera</taxon>
        <taxon>Rotifera</taxon>
        <taxon>Eurotatoria</taxon>
        <taxon>Bdelloidea</taxon>
        <taxon>Philodinida</taxon>
        <taxon>Philodinidae</taxon>
        <taxon>Rotaria</taxon>
    </lineage>
</organism>
<comment type="caution">
    <text evidence="2">The sequence shown here is derived from an EMBL/GenBank/DDBJ whole genome shotgun (WGS) entry which is preliminary data.</text>
</comment>
<protein>
    <submittedName>
        <fullName evidence="2">Uncharacterized protein</fullName>
    </submittedName>
</protein>